<evidence type="ECO:0000256" key="4">
    <source>
        <dbReference type="ARBA" id="ARBA00022989"/>
    </source>
</evidence>
<proteinExistence type="inferred from homology"/>
<dbReference type="GO" id="GO:0009706">
    <property type="term" value="C:chloroplast inner membrane"/>
    <property type="evidence" value="ECO:0007669"/>
    <property type="project" value="TreeGrafter"/>
</dbReference>
<feature type="compositionally biased region" description="Gly residues" evidence="6">
    <location>
        <begin position="82"/>
        <end position="93"/>
    </location>
</feature>
<comment type="subcellular location">
    <subcellularLocation>
        <location evidence="1">Membrane</location>
    </subcellularLocation>
</comment>
<evidence type="ECO:0000256" key="7">
    <source>
        <dbReference type="SAM" id="Phobius"/>
    </source>
</evidence>
<evidence type="ECO:0000256" key="1">
    <source>
        <dbReference type="ARBA" id="ARBA00004370"/>
    </source>
</evidence>
<dbReference type="InterPro" id="IPR044890">
    <property type="entry name" value="TMEM14_sf"/>
</dbReference>
<dbReference type="Pfam" id="PF03647">
    <property type="entry name" value="Tmemb_14"/>
    <property type="match status" value="1"/>
</dbReference>
<gene>
    <name evidence="9" type="primary">LOC111016523</name>
</gene>
<dbReference type="InterPro" id="IPR005349">
    <property type="entry name" value="TMEM14"/>
</dbReference>
<evidence type="ECO:0000256" key="6">
    <source>
        <dbReference type="SAM" id="MobiDB-lite"/>
    </source>
</evidence>
<dbReference type="RefSeq" id="XP_022147654.1">
    <property type="nucleotide sequence ID" value="XM_022291962.1"/>
</dbReference>
<keyword evidence="3 7" id="KW-0812">Transmembrane</keyword>
<sequence length="218" mass="22307">MAEVLAGVSQASLIFRPRLRGALFSNSFSVKRLQFQSTIGSGISFDCKTGVSAIRVTDSKNEDSEIYTDTDGGDSSNKGIHGDGGGRGGGGDNDGNSGEEEEPNSNSQKKAMSMSQKLTLGYAALVGVGGLMGYLKSGSHKSLLAGGVSASLLLAVFKLLPGNPVLASAVGLGLSASLLVVMGSRFKNSGKIFPAGVVALVSFIMTGGYMHGILRSSH</sequence>
<feature type="transmembrane region" description="Helical" evidence="7">
    <location>
        <begin position="192"/>
        <end position="214"/>
    </location>
</feature>
<feature type="region of interest" description="Disordered" evidence="6">
    <location>
        <begin position="64"/>
        <end position="111"/>
    </location>
</feature>
<evidence type="ECO:0000256" key="3">
    <source>
        <dbReference type="ARBA" id="ARBA00022692"/>
    </source>
</evidence>
<protein>
    <submittedName>
        <fullName evidence="9">Protein FATTY ACID EXPORT 2, chloroplastic-like</fullName>
    </submittedName>
</protein>
<dbReference type="PANTHER" id="PTHR12668">
    <property type="entry name" value="TRANSMEMBRANE PROTEIN 14, 15"/>
    <property type="match status" value="1"/>
</dbReference>
<evidence type="ECO:0000313" key="8">
    <source>
        <dbReference type="Proteomes" id="UP000504603"/>
    </source>
</evidence>
<keyword evidence="5 7" id="KW-0472">Membrane</keyword>
<feature type="transmembrane region" description="Helical" evidence="7">
    <location>
        <begin position="165"/>
        <end position="186"/>
    </location>
</feature>
<dbReference type="GO" id="GO:0015245">
    <property type="term" value="F:fatty acid transmembrane transporter activity"/>
    <property type="evidence" value="ECO:0007669"/>
    <property type="project" value="TreeGrafter"/>
</dbReference>
<evidence type="ECO:0000256" key="5">
    <source>
        <dbReference type="ARBA" id="ARBA00023136"/>
    </source>
</evidence>
<reference evidence="9" key="1">
    <citation type="submission" date="2025-08" db="UniProtKB">
        <authorList>
            <consortium name="RefSeq"/>
        </authorList>
    </citation>
    <scope>IDENTIFICATION</scope>
    <source>
        <strain evidence="9">OHB3-1</strain>
    </source>
</reference>
<evidence type="ECO:0000313" key="9">
    <source>
        <dbReference type="RefSeq" id="XP_022147654.1"/>
    </source>
</evidence>
<accession>A0A6J1D1N2</accession>
<dbReference type="PANTHER" id="PTHR12668:SF37">
    <property type="entry name" value="PROTEIN FATTY ACID EXPORT 2, CHLOROPLASTIC"/>
    <property type="match status" value="1"/>
</dbReference>
<dbReference type="Proteomes" id="UP000504603">
    <property type="component" value="Unplaced"/>
</dbReference>
<dbReference type="Gene3D" id="1.10.10.1740">
    <property type="entry name" value="Transmembrane protein 14-like"/>
    <property type="match status" value="1"/>
</dbReference>
<comment type="similarity">
    <text evidence="2">Belongs to the TMEM14 family.</text>
</comment>
<organism evidence="8 9">
    <name type="scientific">Momordica charantia</name>
    <name type="common">Bitter gourd</name>
    <name type="synonym">Balsam pear</name>
    <dbReference type="NCBI Taxonomy" id="3673"/>
    <lineage>
        <taxon>Eukaryota</taxon>
        <taxon>Viridiplantae</taxon>
        <taxon>Streptophyta</taxon>
        <taxon>Embryophyta</taxon>
        <taxon>Tracheophyta</taxon>
        <taxon>Spermatophyta</taxon>
        <taxon>Magnoliopsida</taxon>
        <taxon>eudicotyledons</taxon>
        <taxon>Gunneridae</taxon>
        <taxon>Pentapetalae</taxon>
        <taxon>rosids</taxon>
        <taxon>fabids</taxon>
        <taxon>Cucurbitales</taxon>
        <taxon>Cucurbitaceae</taxon>
        <taxon>Momordiceae</taxon>
        <taxon>Momordica</taxon>
    </lineage>
</organism>
<dbReference type="OrthoDB" id="5620at2759"/>
<keyword evidence="4 7" id="KW-1133">Transmembrane helix</keyword>
<dbReference type="GeneID" id="111016523"/>
<keyword evidence="8" id="KW-1185">Reference proteome</keyword>
<name>A0A6J1D1N2_MOMCH</name>
<dbReference type="KEGG" id="mcha:111016523"/>
<dbReference type="AlphaFoldDB" id="A0A6J1D1N2"/>
<feature type="transmembrane region" description="Helical" evidence="7">
    <location>
        <begin position="118"/>
        <end position="136"/>
    </location>
</feature>
<evidence type="ECO:0000256" key="2">
    <source>
        <dbReference type="ARBA" id="ARBA00007590"/>
    </source>
</evidence>